<proteinExistence type="predicted"/>
<dbReference type="Proteomes" id="UP000183859">
    <property type="component" value="Plasmid pP97_a"/>
</dbReference>
<keyword evidence="2" id="KW-1185">Reference proteome</keyword>
<reference evidence="2" key="1">
    <citation type="submission" date="2016-07" db="EMBL/GenBank/DDBJ databases">
        <title>Phaeobacter portensis sp. nov., a tropodithietic acid producing bacterium isolated from a German harbor.</title>
        <authorList>
            <person name="Freese H.M."/>
            <person name="Bunk B."/>
            <person name="Breider S."/>
            <person name="Brinkhoff T."/>
        </authorList>
    </citation>
    <scope>NUCLEOTIDE SEQUENCE [LARGE SCALE GENOMIC DNA]</scope>
    <source>
        <strain evidence="2">P97</strain>
        <plasmid evidence="2">pp97_a</plasmid>
    </source>
</reference>
<protein>
    <submittedName>
        <fullName evidence="1">Uncharacterized protein</fullName>
    </submittedName>
</protein>
<dbReference type="EMBL" id="CP016365">
    <property type="protein sequence ID" value="APG48941.1"/>
    <property type="molecule type" value="Genomic_DNA"/>
</dbReference>
<accession>A0A1L3IA74</accession>
<dbReference type="AlphaFoldDB" id="A0A1L3IA74"/>
<gene>
    <name evidence="1" type="ORF">PhaeoP97_03589</name>
</gene>
<sequence>MRNSRFTEAKIIGMIKEEEFNRCGIDLANQL</sequence>
<dbReference type="KEGG" id="php:PhaeoP97_03589"/>
<evidence type="ECO:0000313" key="2">
    <source>
        <dbReference type="Proteomes" id="UP000183859"/>
    </source>
</evidence>
<organism evidence="1 2">
    <name type="scientific">Phaeobacter porticola</name>
    <dbReference type="NCBI Taxonomy" id="1844006"/>
    <lineage>
        <taxon>Bacteria</taxon>
        <taxon>Pseudomonadati</taxon>
        <taxon>Pseudomonadota</taxon>
        <taxon>Alphaproteobacteria</taxon>
        <taxon>Rhodobacterales</taxon>
        <taxon>Roseobacteraceae</taxon>
        <taxon>Phaeobacter</taxon>
    </lineage>
</organism>
<keyword evidence="1" id="KW-0614">Plasmid</keyword>
<name>A0A1L3IA74_9RHOB</name>
<geneLocation type="plasmid" evidence="2">
    <name>pp97_a</name>
</geneLocation>
<evidence type="ECO:0000313" key="1">
    <source>
        <dbReference type="EMBL" id="APG48941.1"/>
    </source>
</evidence>